<dbReference type="EMBL" id="JAAFYZ010000046">
    <property type="protein sequence ID" value="MBS2548320.1"/>
    <property type="molecule type" value="Genomic_DNA"/>
</dbReference>
<dbReference type="SUPFAM" id="SSF52540">
    <property type="entry name" value="P-loop containing nucleoside triphosphate hydrolases"/>
    <property type="match status" value="1"/>
</dbReference>
<dbReference type="Gene3D" id="3.40.50.300">
    <property type="entry name" value="P-loop containing nucleotide triphosphate hydrolases"/>
    <property type="match status" value="1"/>
</dbReference>
<evidence type="ECO:0000313" key="2">
    <source>
        <dbReference type="Proteomes" id="UP000730482"/>
    </source>
</evidence>
<name>A0ABS5KQP4_9ACTN</name>
<keyword evidence="1" id="KW-0067">ATP-binding</keyword>
<dbReference type="PRINTS" id="PR00364">
    <property type="entry name" value="DISEASERSIST"/>
</dbReference>
<keyword evidence="2" id="KW-1185">Reference proteome</keyword>
<keyword evidence="1" id="KW-0547">Nucleotide-binding</keyword>
<dbReference type="RefSeq" id="WP_212009905.1">
    <property type="nucleotide sequence ID" value="NZ_JAAFYZ010000046.1"/>
</dbReference>
<dbReference type="GO" id="GO:0005524">
    <property type="term" value="F:ATP binding"/>
    <property type="evidence" value="ECO:0007669"/>
    <property type="project" value="UniProtKB-KW"/>
</dbReference>
<dbReference type="Proteomes" id="UP000730482">
    <property type="component" value="Unassembled WGS sequence"/>
</dbReference>
<protein>
    <submittedName>
        <fullName evidence="1">ATP-binding protein</fullName>
    </submittedName>
</protein>
<evidence type="ECO:0000313" key="1">
    <source>
        <dbReference type="EMBL" id="MBS2548320.1"/>
    </source>
</evidence>
<proteinExistence type="predicted"/>
<sequence>MDHWHGPVVTDRARTLADRLGSARKRTFVGRATERALFRSALEGGEDTFSVLYLHGPGGIGKTTLLRRLGDDARAAGRRVVQVDGRTVEATPAGFSAEAADAMSVGGVVLLIDTFEHCQGLEPWLRTRFLPQLPFDAVVVIAGRLPPDARWRVDPDWNDALRVISIGGLSPDEARALVATRNVAPAFHKGILASAGGHPLALTLAAEAAAGEYEGWGTGASDRDMVRVLLSQLVGEVPSHGHRRVLEACALVETTTLEMLREIAGSSAEELFDWLYGLPFTESGRNGVFPHDVVRDPLIADLRWRDPSGFGALLQRLHTYLVDRVRSAPENSVMEVTRSLIYLYRTGSGVADYVTWTGGGGEYEDVYRPEHRATVLRLACEAEGPESARLAEFWLARQPEGFRLYRRVETDEVIAFMAWLRLHSPDGEEIAADPVVAAAWQHVQTHSPSRAGEHITVSRFAVDPASAGRTSPAVDLMVTRSTAEWLRARRVSWSFMTAVDAEFWRPQMTAVEHEPIALDIRVGRQRTALFGHDWRVRPVDDWLDRLSGELVSGELEPAPPGSRILPRDTFDTAVRSALRDLADITALRGNPLCSTRLAEDGPALRTLVTDAVEALADPYPKQHRAVRTTYLQRVPTQEAAAERLQLPFSTYRRHLTAGVTAVCERLWEIELDTE</sequence>
<reference evidence="1 2" key="1">
    <citation type="submission" date="2020-02" db="EMBL/GenBank/DDBJ databases">
        <title>Acidophilic actinobacteria isolated from forest soil.</title>
        <authorList>
            <person name="Golinska P."/>
        </authorList>
    </citation>
    <scope>NUCLEOTIDE SEQUENCE [LARGE SCALE GENOMIC DNA]</scope>
    <source>
        <strain evidence="1 2">NL8</strain>
    </source>
</reference>
<dbReference type="CDD" id="cd00009">
    <property type="entry name" value="AAA"/>
    <property type="match status" value="1"/>
</dbReference>
<organism evidence="1 2">
    <name type="scientific">Catenulispora pinistramenti</name>
    <dbReference type="NCBI Taxonomy" id="2705254"/>
    <lineage>
        <taxon>Bacteria</taxon>
        <taxon>Bacillati</taxon>
        <taxon>Actinomycetota</taxon>
        <taxon>Actinomycetes</taxon>
        <taxon>Catenulisporales</taxon>
        <taxon>Catenulisporaceae</taxon>
        <taxon>Catenulispora</taxon>
    </lineage>
</organism>
<dbReference type="InterPro" id="IPR027417">
    <property type="entry name" value="P-loop_NTPase"/>
</dbReference>
<comment type="caution">
    <text evidence="1">The sequence shown here is derived from an EMBL/GenBank/DDBJ whole genome shotgun (WGS) entry which is preliminary data.</text>
</comment>
<accession>A0ABS5KQP4</accession>
<gene>
    <name evidence="1" type="ORF">KGQ19_15755</name>
</gene>